<feature type="domain" description="Metallo-beta-lactamase" evidence="14">
    <location>
        <begin position="50"/>
        <end position="218"/>
    </location>
</feature>
<dbReference type="InterPro" id="IPR050855">
    <property type="entry name" value="NDM-1-like"/>
</dbReference>
<evidence type="ECO:0000256" key="11">
    <source>
        <dbReference type="ARBA" id="ARBA00022833"/>
    </source>
</evidence>
<evidence type="ECO:0000313" key="16">
    <source>
        <dbReference type="Proteomes" id="UP000315439"/>
    </source>
</evidence>
<comment type="similarity">
    <text evidence="4">Belongs to the metallo-beta-lactamase superfamily. Class-B beta-lactamase family.</text>
</comment>
<evidence type="ECO:0000256" key="9">
    <source>
        <dbReference type="ARBA" id="ARBA00022764"/>
    </source>
</evidence>
<comment type="caution">
    <text evidence="15">The sequence shown here is derived from an EMBL/GenBank/DDBJ whole genome shotgun (WGS) entry which is preliminary data.</text>
</comment>
<evidence type="ECO:0000256" key="4">
    <source>
        <dbReference type="ARBA" id="ARBA00005250"/>
    </source>
</evidence>
<reference evidence="15 16" key="1">
    <citation type="submission" date="2019-07" db="EMBL/GenBank/DDBJ databases">
        <title>Draft genome for Aliikangiella sp. M105.</title>
        <authorList>
            <person name="Wang G."/>
        </authorList>
    </citation>
    <scope>NUCLEOTIDE SEQUENCE [LARGE SCALE GENOMIC DNA]</scope>
    <source>
        <strain evidence="15 16">M105</strain>
    </source>
</reference>
<dbReference type="SMART" id="SM00849">
    <property type="entry name" value="Lactamase_B"/>
    <property type="match status" value="1"/>
</dbReference>
<dbReference type="OrthoDB" id="420651at2"/>
<dbReference type="SUPFAM" id="SSF56281">
    <property type="entry name" value="Metallo-hydrolase/oxidoreductase"/>
    <property type="match status" value="1"/>
</dbReference>
<dbReference type="CDD" id="cd16301">
    <property type="entry name" value="IMP_DIM-like_MBL-B1"/>
    <property type="match status" value="1"/>
</dbReference>
<comment type="subunit">
    <text evidence="5">Monomer.</text>
</comment>
<dbReference type="InterPro" id="IPR001279">
    <property type="entry name" value="Metallo-B-lactamas"/>
</dbReference>
<evidence type="ECO:0000256" key="13">
    <source>
        <dbReference type="SAM" id="SignalP"/>
    </source>
</evidence>
<dbReference type="Gene3D" id="3.60.15.10">
    <property type="entry name" value="Ribonuclease Z/Hydroxyacylglutathione hydrolase-like"/>
    <property type="match status" value="1"/>
</dbReference>
<organism evidence="15 16">
    <name type="scientific">Aliikangiella coralliicola</name>
    <dbReference type="NCBI Taxonomy" id="2592383"/>
    <lineage>
        <taxon>Bacteria</taxon>
        <taxon>Pseudomonadati</taxon>
        <taxon>Pseudomonadota</taxon>
        <taxon>Gammaproteobacteria</taxon>
        <taxon>Oceanospirillales</taxon>
        <taxon>Pleioneaceae</taxon>
        <taxon>Aliikangiella</taxon>
    </lineage>
</organism>
<protein>
    <recommendedName>
        <fullName evidence="6">beta-lactamase</fullName>
        <ecNumber evidence="6">3.5.2.6</ecNumber>
    </recommendedName>
</protein>
<keyword evidence="11" id="KW-0862">Zinc</keyword>
<dbReference type="InterPro" id="IPR036866">
    <property type="entry name" value="RibonucZ/Hydroxyglut_hydro"/>
</dbReference>
<proteinExistence type="inferred from homology"/>
<keyword evidence="9" id="KW-0574">Periplasm</keyword>
<name>A0A545UFT5_9GAMM</name>
<dbReference type="Pfam" id="PF00753">
    <property type="entry name" value="Lactamase_B"/>
    <property type="match status" value="1"/>
</dbReference>
<sequence length="248" mass="27003">MKYILALLLIVSANFSYAGDETPKLKIKLLQPNVYLHTSYQFVDGFGMVGSNGLIVLSGSNAFIVDTPWSDADTKSLMKWIQERGYFLKGSISTHSHEDRTAGIRLLNEHKIPTYASKLTNEILSKSGKATAKNSIDSESFWLEKELIEVFYPGGGHAIDNVVVWLPKSQILFGGCLVRSAASRSLGYVGEAAIDSWPSSVQKLVDNYPTANLVVPGHGAVGDKKLLSHTISLAQQAAKKSKISKSSE</sequence>
<dbReference type="EC" id="3.5.2.6" evidence="6"/>
<evidence type="ECO:0000256" key="7">
    <source>
        <dbReference type="ARBA" id="ARBA00022723"/>
    </source>
</evidence>
<evidence type="ECO:0000256" key="8">
    <source>
        <dbReference type="ARBA" id="ARBA00022729"/>
    </source>
</evidence>
<evidence type="ECO:0000259" key="14">
    <source>
        <dbReference type="SMART" id="SM00849"/>
    </source>
</evidence>
<evidence type="ECO:0000256" key="10">
    <source>
        <dbReference type="ARBA" id="ARBA00022801"/>
    </source>
</evidence>
<evidence type="ECO:0000256" key="6">
    <source>
        <dbReference type="ARBA" id="ARBA00012865"/>
    </source>
</evidence>
<evidence type="ECO:0000313" key="15">
    <source>
        <dbReference type="EMBL" id="TQV88331.1"/>
    </source>
</evidence>
<dbReference type="PANTHER" id="PTHR42951">
    <property type="entry name" value="METALLO-BETA-LACTAMASE DOMAIN-CONTAINING"/>
    <property type="match status" value="1"/>
</dbReference>
<evidence type="ECO:0000256" key="1">
    <source>
        <dbReference type="ARBA" id="ARBA00001526"/>
    </source>
</evidence>
<feature type="chain" id="PRO_5021960144" description="beta-lactamase" evidence="13">
    <location>
        <begin position="19"/>
        <end position="248"/>
    </location>
</feature>
<dbReference type="Proteomes" id="UP000315439">
    <property type="component" value="Unassembled WGS sequence"/>
</dbReference>
<evidence type="ECO:0000256" key="3">
    <source>
        <dbReference type="ARBA" id="ARBA00004418"/>
    </source>
</evidence>
<keyword evidence="8 13" id="KW-0732">Signal</keyword>
<gene>
    <name evidence="15" type="primary">blaDIM</name>
    <name evidence="15" type="ORF">FLL46_07340</name>
</gene>
<dbReference type="NCBIfam" id="NF012145">
    <property type="entry name" value="blaDIM_SIM_IMP"/>
    <property type="match status" value="1"/>
</dbReference>
<dbReference type="NCBIfam" id="NF033088">
    <property type="entry name" value="bla_subclass_B1"/>
    <property type="match status" value="1"/>
</dbReference>
<keyword evidence="16" id="KW-1185">Reference proteome</keyword>
<dbReference type="EMBL" id="VIKS01000004">
    <property type="protein sequence ID" value="TQV88331.1"/>
    <property type="molecule type" value="Genomic_DNA"/>
</dbReference>
<accession>A0A545UFT5</accession>
<evidence type="ECO:0000256" key="2">
    <source>
        <dbReference type="ARBA" id="ARBA00001947"/>
    </source>
</evidence>
<evidence type="ECO:0000256" key="12">
    <source>
        <dbReference type="ARBA" id="ARBA00023251"/>
    </source>
</evidence>
<dbReference type="GO" id="GO:0017001">
    <property type="term" value="P:antibiotic catabolic process"/>
    <property type="evidence" value="ECO:0007669"/>
    <property type="project" value="UniProtKB-ARBA"/>
</dbReference>
<comment type="cofactor">
    <cofactor evidence="2">
        <name>Zn(2+)</name>
        <dbReference type="ChEBI" id="CHEBI:29105"/>
    </cofactor>
</comment>
<keyword evidence="7" id="KW-0479">Metal-binding</keyword>
<dbReference type="InterPro" id="IPR058199">
    <property type="entry name" value="BlaB//VIM/IMP-1"/>
</dbReference>
<dbReference type="AlphaFoldDB" id="A0A545UFT5"/>
<dbReference type="NCBIfam" id="NF012229">
    <property type="entry name" value="bla_class_B_core"/>
    <property type="match status" value="1"/>
</dbReference>
<dbReference type="RefSeq" id="WP_142892839.1">
    <property type="nucleotide sequence ID" value="NZ_ML660162.1"/>
</dbReference>
<evidence type="ECO:0000256" key="5">
    <source>
        <dbReference type="ARBA" id="ARBA00011245"/>
    </source>
</evidence>
<comment type="subcellular location">
    <subcellularLocation>
        <location evidence="3">Periplasm</location>
    </subcellularLocation>
</comment>
<keyword evidence="10" id="KW-0378">Hydrolase</keyword>
<dbReference type="PANTHER" id="PTHR42951:SF4">
    <property type="entry name" value="ACYL-COENZYME A THIOESTERASE MBLAC2"/>
    <property type="match status" value="1"/>
</dbReference>
<comment type="catalytic activity">
    <reaction evidence="1">
        <text>a beta-lactam + H2O = a substituted beta-amino acid</text>
        <dbReference type="Rhea" id="RHEA:20401"/>
        <dbReference type="ChEBI" id="CHEBI:15377"/>
        <dbReference type="ChEBI" id="CHEBI:35627"/>
        <dbReference type="ChEBI" id="CHEBI:140347"/>
        <dbReference type="EC" id="3.5.2.6"/>
    </reaction>
</comment>
<feature type="signal peptide" evidence="13">
    <location>
        <begin position="1"/>
        <end position="18"/>
    </location>
</feature>
<keyword evidence="12" id="KW-0046">Antibiotic resistance</keyword>